<proteinExistence type="predicted"/>
<name>S3W5W0_9LEPT</name>
<feature type="compositionally biased region" description="Basic and acidic residues" evidence="1">
    <location>
        <begin position="33"/>
        <end position="45"/>
    </location>
</feature>
<dbReference type="AlphaFoldDB" id="S3W5W0"/>
<gene>
    <name evidence="2" type="ORF">LEP1GSC058_2167</name>
</gene>
<evidence type="ECO:0000256" key="1">
    <source>
        <dbReference type="SAM" id="MobiDB-lite"/>
    </source>
</evidence>
<sequence>MGFSEPKLVIARDNQSNSSGENGLSGGPTGSIPEHRTDHCPTEDREIFRQSLQGV</sequence>
<evidence type="ECO:0000313" key="2">
    <source>
        <dbReference type="EMBL" id="EPG75542.1"/>
    </source>
</evidence>
<dbReference type="Proteomes" id="UP000014540">
    <property type="component" value="Unassembled WGS sequence"/>
</dbReference>
<protein>
    <submittedName>
        <fullName evidence="2">Uncharacterized protein</fullName>
    </submittedName>
</protein>
<accession>S3W5W0</accession>
<evidence type="ECO:0000313" key="3">
    <source>
        <dbReference type="Proteomes" id="UP000014540"/>
    </source>
</evidence>
<comment type="caution">
    <text evidence="2">The sequence shown here is derived from an EMBL/GenBank/DDBJ whole genome shotgun (WGS) entry which is preliminary data.</text>
</comment>
<keyword evidence="3" id="KW-1185">Reference proteome</keyword>
<dbReference type="STRING" id="1193011.LEP1GSC058_2167"/>
<feature type="region of interest" description="Disordered" evidence="1">
    <location>
        <begin position="1"/>
        <end position="45"/>
    </location>
</feature>
<reference evidence="2" key="1">
    <citation type="submission" date="2013-04" db="EMBL/GenBank/DDBJ databases">
        <authorList>
            <person name="Harkins D.M."/>
            <person name="Durkin A.S."/>
            <person name="Selengut J.D."/>
            <person name="Sanka R."/>
            <person name="DePew J."/>
            <person name="Purushe J."/>
            <person name="Ahmed A."/>
            <person name="van der Linden H."/>
            <person name="Goris M.G.A."/>
            <person name="Hartskeerl R.A."/>
            <person name="Vinetz J.M."/>
            <person name="Sutton G.G."/>
            <person name="Nelson W.C."/>
            <person name="Fouts D.E."/>
        </authorList>
    </citation>
    <scope>NUCLEOTIDE SEQUENCE [LARGE SCALE GENOMIC DNA]</scope>
    <source>
        <strain evidence="2">BUT 6</strain>
    </source>
</reference>
<organism evidence="2 3">
    <name type="scientific">Leptospira fainei serovar Hurstbridge str. BUT 6</name>
    <dbReference type="NCBI Taxonomy" id="1193011"/>
    <lineage>
        <taxon>Bacteria</taxon>
        <taxon>Pseudomonadati</taxon>
        <taxon>Spirochaetota</taxon>
        <taxon>Spirochaetia</taxon>
        <taxon>Leptospirales</taxon>
        <taxon>Leptospiraceae</taxon>
        <taxon>Leptospira</taxon>
    </lineage>
</organism>
<dbReference type="EMBL" id="AKWZ02000003">
    <property type="protein sequence ID" value="EPG75542.1"/>
    <property type="molecule type" value="Genomic_DNA"/>
</dbReference>